<comment type="caution">
    <text evidence="2">The sequence shown here is derived from an EMBL/GenBank/DDBJ whole genome shotgun (WGS) entry which is preliminary data.</text>
</comment>
<proteinExistence type="predicted"/>
<evidence type="ECO:0000256" key="1">
    <source>
        <dbReference type="SAM" id="MobiDB-lite"/>
    </source>
</evidence>
<evidence type="ECO:0000313" key="2">
    <source>
        <dbReference type="EMBL" id="KAH7111600.1"/>
    </source>
</evidence>
<feature type="region of interest" description="Disordered" evidence="1">
    <location>
        <begin position="112"/>
        <end position="132"/>
    </location>
</feature>
<gene>
    <name evidence="2" type="ORF">EDB81DRAFT_768518</name>
</gene>
<dbReference type="EMBL" id="JAGMUV010000040">
    <property type="protein sequence ID" value="KAH7111600.1"/>
    <property type="molecule type" value="Genomic_DNA"/>
</dbReference>
<organism evidence="2 3">
    <name type="scientific">Dactylonectria macrodidyma</name>
    <dbReference type="NCBI Taxonomy" id="307937"/>
    <lineage>
        <taxon>Eukaryota</taxon>
        <taxon>Fungi</taxon>
        <taxon>Dikarya</taxon>
        <taxon>Ascomycota</taxon>
        <taxon>Pezizomycotina</taxon>
        <taxon>Sordariomycetes</taxon>
        <taxon>Hypocreomycetidae</taxon>
        <taxon>Hypocreales</taxon>
        <taxon>Nectriaceae</taxon>
        <taxon>Dactylonectria</taxon>
    </lineage>
</organism>
<reference evidence="2" key="1">
    <citation type="journal article" date="2021" name="Nat. Commun.">
        <title>Genetic determinants of endophytism in the Arabidopsis root mycobiome.</title>
        <authorList>
            <person name="Mesny F."/>
            <person name="Miyauchi S."/>
            <person name="Thiergart T."/>
            <person name="Pickel B."/>
            <person name="Atanasova L."/>
            <person name="Karlsson M."/>
            <person name="Huettel B."/>
            <person name="Barry K.W."/>
            <person name="Haridas S."/>
            <person name="Chen C."/>
            <person name="Bauer D."/>
            <person name="Andreopoulos W."/>
            <person name="Pangilinan J."/>
            <person name="LaButti K."/>
            <person name="Riley R."/>
            <person name="Lipzen A."/>
            <person name="Clum A."/>
            <person name="Drula E."/>
            <person name="Henrissat B."/>
            <person name="Kohler A."/>
            <person name="Grigoriev I.V."/>
            <person name="Martin F.M."/>
            <person name="Hacquard S."/>
        </authorList>
    </citation>
    <scope>NUCLEOTIDE SEQUENCE</scope>
    <source>
        <strain evidence="2">MPI-CAGE-AT-0147</strain>
    </source>
</reference>
<sequence length="240" mass="27081">MCTQAETDRVNALSLIEGELGFVLVKRQNVPREILDSIGFRGPCSNDEFERYKTLLERHGEDASTLNQNTWEKHVCDNKLIEKMRDKARQRGKPKEYIPPINGTEFMEVVEDESNPTPRSTRPPPGTTYTNRASVLRKPGTLCVTNSNAGPHSGPRLFYTYPSIPVTRHRASMSSSKAANGTTTTLPSAQNVGNMNLKLFPSARRRHLHDRPLAPRHLRDNLLLQPPELGRRLQHLLQLA</sequence>
<dbReference type="Proteomes" id="UP000738349">
    <property type="component" value="Unassembled WGS sequence"/>
</dbReference>
<name>A0A9P9D1A9_9HYPO</name>
<accession>A0A9P9D1A9</accession>
<dbReference type="AlphaFoldDB" id="A0A9P9D1A9"/>
<protein>
    <submittedName>
        <fullName evidence="2">Uncharacterized protein</fullName>
    </submittedName>
</protein>
<keyword evidence="3" id="KW-1185">Reference proteome</keyword>
<evidence type="ECO:0000313" key="3">
    <source>
        <dbReference type="Proteomes" id="UP000738349"/>
    </source>
</evidence>